<evidence type="ECO:0000313" key="4">
    <source>
        <dbReference type="Proteomes" id="UP001204772"/>
    </source>
</evidence>
<evidence type="ECO:0000313" key="3">
    <source>
        <dbReference type="EMBL" id="MCP1386242.1"/>
    </source>
</evidence>
<dbReference type="InterPro" id="IPR011600">
    <property type="entry name" value="Pept_C14_caspase"/>
</dbReference>
<dbReference type="PROSITE" id="PS50208">
    <property type="entry name" value="CASPASE_P20"/>
    <property type="match status" value="1"/>
</dbReference>
<dbReference type="Proteomes" id="UP001204772">
    <property type="component" value="Unassembled WGS sequence"/>
</dbReference>
<reference evidence="3 4" key="1">
    <citation type="submission" date="2022-06" db="EMBL/GenBank/DDBJ databases">
        <title>Runella sp. S5 genome sequencing.</title>
        <authorList>
            <person name="Park S."/>
        </authorList>
    </citation>
    <scope>NUCLEOTIDE SEQUENCE [LARGE SCALE GENOMIC DNA]</scope>
    <source>
        <strain evidence="3 4">S5</strain>
    </source>
</reference>
<comment type="caution">
    <text evidence="3">The sequence shown here is derived from an EMBL/GenBank/DDBJ whole genome shotgun (WGS) entry which is preliminary data.</text>
</comment>
<sequence length="434" mass="49108">MKKILISLLILVANGAIAQDKTLGKQPLKPLNPYRKAILIGNNLYKTQPKLHNCERDVDSMNVVLTKLKFQTTCHKNRNRVQMIEELQAFYETLQPTDTAVVYVSMHGIGKTNESWLLPIDVNICEINKDQLYGQLRLSYIINQILARNTRNAIFLLDACRNMPDLNKCGKNLQLNTGVVTPLYNPLGYFVGFATGEGDTANDNTYDKNNSLFTSELLKHLPNINLGIRGIYDLVRVGVLQRSQNKQDPKRNDELFSDLFLNGQAAFTTHNNPPREVEMPCADWEMGQTDVVLRAAGEGKSPQQGIALNIARNNAQANIARNLRSTLDLVAERYFMQNDNNDKTEWKELNTEVSSITTTMEMANMAVKCQKCLMNPNNTYTCWVGLEVLAKDVVAKFDEKLPKGLSKKLKYDAAGFEKTYRDELTRIQSYFSKP</sequence>
<organism evidence="3 4">
    <name type="scientific">Runella salmonicolor</name>
    <dbReference type="NCBI Taxonomy" id="2950278"/>
    <lineage>
        <taxon>Bacteria</taxon>
        <taxon>Pseudomonadati</taxon>
        <taxon>Bacteroidota</taxon>
        <taxon>Cytophagia</taxon>
        <taxon>Cytophagales</taxon>
        <taxon>Spirosomataceae</taxon>
        <taxon>Runella</taxon>
    </lineage>
</organism>
<dbReference type="InterPro" id="IPR052039">
    <property type="entry name" value="Caspase-related_regulators"/>
</dbReference>
<dbReference type="PANTHER" id="PTHR22576:SF37">
    <property type="entry name" value="MUCOSA-ASSOCIATED LYMPHOID TISSUE LYMPHOMA TRANSLOCATION PROTEIN 1"/>
    <property type="match status" value="1"/>
</dbReference>
<dbReference type="Pfam" id="PF00656">
    <property type="entry name" value="Peptidase_C14"/>
    <property type="match status" value="1"/>
</dbReference>
<name>A0ABT1FX62_9BACT</name>
<keyword evidence="1" id="KW-0732">Signal</keyword>
<dbReference type="PANTHER" id="PTHR22576">
    <property type="entry name" value="MUCOSA ASSOCIATED LYMPHOID TISSUE LYMPHOMA TRANSLOCATION PROTEIN 1/PARACASPASE"/>
    <property type="match status" value="1"/>
</dbReference>
<feature type="domain" description="Caspase family p20" evidence="2">
    <location>
        <begin position="33"/>
        <end position="164"/>
    </location>
</feature>
<feature type="signal peptide" evidence="1">
    <location>
        <begin position="1"/>
        <end position="18"/>
    </location>
</feature>
<dbReference type="Gene3D" id="3.40.50.1460">
    <property type="match status" value="1"/>
</dbReference>
<dbReference type="InterPro" id="IPR001309">
    <property type="entry name" value="Pept_C14_p20"/>
</dbReference>
<dbReference type="RefSeq" id="WP_253532967.1">
    <property type="nucleotide sequence ID" value="NZ_JAMZEL010000020.1"/>
</dbReference>
<dbReference type="EMBL" id="JAMZEL010000020">
    <property type="protein sequence ID" value="MCP1386242.1"/>
    <property type="molecule type" value="Genomic_DNA"/>
</dbReference>
<gene>
    <name evidence="3" type="ORF">NCI00_27625</name>
</gene>
<evidence type="ECO:0000259" key="2">
    <source>
        <dbReference type="PROSITE" id="PS50208"/>
    </source>
</evidence>
<proteinExistence type="predicted"/>
<accession>A0ABT1FX62</accession>
<dbReference type="InterPro" id="IPR029030">
    <property type="entry name" value="Caspase-like_dom_sf"/>
</dbReference>
<protein>
    <submittedName>
        <fullName evidence="3">Caspase family protein</fullName>
    </submittedName>
</protein>
<dbReference type="SUPFAM" id="SSF52129">
    <property type="entry name" value="Caspase-like"/>
    <property type="match status" value="1"/>
</dbReference>
<evidence type="ECO:0000256" key="1">
    <source>
        <dbReference type="SAM" id="SignalP"/>
    </source>
</evidence>
<feature type="chain" id="PRO_5047410915" evidence="1">
    <location>
        <begin position="19"/>
        <end position="434"/>
    </location>
</feature>
<keyword evidence="4" id="KW-1185">Reference proteome</keyword>